<reference evidence="1 2" key="1">
    <citation type="submission" date="2024-02" db="EMBL/GenBank/DDBJ databases">
        <authorList>
            <person name="Chen Y."/>
            <person name="Shah S."/>
            <person name="Dougan E. K."/>
            <person name="Thang M."/>
            <person name="Chan C."/>
        </authorList>
    </citation>
    <scope>NUCLEOTIDE SEQUENCE [LARGE SCALE GENOMIC DNA]</scope>
</reference>
<dbReference type="Proteomes" id="UP001642484">
    <property type="component" value="Unassembled WGS sequence"/>
</dbReference>
<sequence>MVLLPWEPFEDPAISWEKIHGQALPVVEVRPDDVGEAEWRIQQRCKRELKRKVSAWKTITNETVTENHTKVRKGMLYGITFPWTEDMLHSDDWGAEWLTKAMHAANTLPKDNRVTKVIPDKKYRITTGNNGGKFLFEVEYATPDEHLHTKLFAKIPHGMEKETMSDRLSSSVNKQPMELYELNTSRLLEATLPVSIPRFYFGDISNETSNWILITEAVNFHDPSPLDFAGKTVGQKKEQLKAYEIEGPYDKCMDWCLRGDPAEYYLALIRTGARMAGLFKSGAMGDPDVVAKHFENMLGAPKEAFGVQPGCSGQPPKMLKTKVDMGIELWSSVGAVLFPSFTKDTAWQTKFTATMMKLNAYAGESQYFMHHNDDYVSLAHGNMNVDNAYFWRNDSGALELGVFDWGGMGCRCLGFKLWWWLYCADFEVLDGHFDQFLDCHVESYQSAGGPKIDKEVLRMQFILASMTQMFGLVAAVSQIYRMCPKKDFGSIKDRYDSRVGENINGKSTLRLYLQVMRTILLIMENWKADKVLDDFEEKICGLLSMSKKDASTMEAA</sequence>
<evidence type="ECO:0000313" key="1">
    <source>
        <dbReference type="EMBL" id="CAK9030731.1"/>
    </source>
</evidence>
<organism evidence="1 2">
    <name type="scientific">Durusdinium trenchii</name>
    <dbReference type="NCBI Taxonomy" id="1381693"/>
    <lineage>
        <taxon>Eukaryota</taxon>
        <taxon>Sar</taxon>
        <taxon>Alveolata</taxon>
        <taxon>Dinophyceae</taxon>
        <taxon>Suessiales</taxon>
        <taxon>Symbiodiniaceae</taxon>
        <taxon>Durusdinium</taxon>
    </lineage>
</organism>
<dbReference type="EMBL" id="CAXAMN010010080">
    <property type="protein sequence ID" value="CAK9030731.1"/>
    <property type="molecule type" value="Genomic_DNA"/>
</dbReference>
<protein>
    <submittedName>
        <fullName evidence="1">Uncharacterized protein</fullName>
    </submittedName>
</protein>
<accession>A0ABP0KV27</accession>
<evidence type="ECO:0000313" key="2">
    <source>
        <dbReference type="Proteomes" id="UP001642484"/>
    </source>
</evidence>
<name>A0ABP0KV27_9DINO</name>
<keyword evidence="2" id="KW-1185">Reference proteome</keyword>
<gene>
    <name evidence="1" type="ORF">CCMP2556_LOCUS18000</name>
</gene>
<comment type="caution">
    <text evidence="1">The sequence shown here is derived from an EMBL/GenBank/DDBJ whole genome shotgun (WGS) entry which is preliminary data.</text>
</comment>
<proteinExistence type="predicted"/>